<evidence type="ECO:0008006" key="3">
    <source>
        <dbReference type="Google" id="ProtNLM"/>
    </source>
</evidence>
<evidence type="ECO:0000313" key="2">
    <source>
        <dbReference type="Proteomes" id="UP000028875"/>
    </source>
</evidence>
<reference evidence="2" key="2">
    <citation type="submission" date="2014-05" db="EMBL/GenBank/DDBJ databases">
        <title>Draft genome sequence of Virgibacillus massiliensis Vm-5.</title>
        <authorList>
            <person name="Khelaifia S."/>
            <person name="Croce O."/>
            <person name="Lagier J.C."/>
            <person name="Raoult D."/>
        </authorList>
    </citation>
    <scope>NUCLEOTIDE SEQUENCE [LARGE SCALE GENOMIC DNA]</scope>
    <source>
        <strain evidence="2">Vm-5</strain>
    </source>
</reference>
<proteinExistence type="predicted"/>
<dbReference type="RefSeq" id="WP_021289970.1">
    <property type="nucleotide sequence ID" value="NZ_BNER01000001.1"/>
</dbReference>
<gene>
    <name evidence="1" type="ORF">BN990_00423</name>
</gene>
<comment type="caution">
    <text evidence="1">The sequence shown here is derived from an EMBL/GenBank/DDBJ whole genome shotgun (WGS) entry which is preliminary data.</text>
</comment>
<dbReference type="AlphaFoldDB" id="A0A024Q891"/>
<dbReference type="EMBL" id="CCDP010000001">
    <property type="protein sequence ID" value="CDQ38156.1"/>
    <property type="molecule type" value="Genomic_DNA"/>
</dbReference>
<dbReference type="InterPro" id="IPR007263">
    <property type="entry name" value="DCC1-like"/>
</dbReference>
<reference evidence="1 2" key="1">
    <citation type="submission" date="2014-03" db="EMBL/GenBank/DDBJ databases">
        <authorList>
            <person name="Urmite Genomes U."/>
        </authorList>
    </citation>
    <scope>NUCLEOTIDE SEQUENCE [LARGE SCALE GENOMIC DNA]</scope>
    <source>
        <strain evidence="1 2">Vm-5</strain>
    </source>
</reference>
<dbReference type="PANTHER" id="PTHR33639:SF2">
    <property type="entry name" value="DUF393 DOMAIN-CONTAINING PROTEIN"/>
    <property type="match status" value="1"/>
</dbReference>
<dbReference type="GO" id="GO:0015035">
    <property type="term" value="F:protein-disulfide reductase activity"/>
    <property type="evidence" value="ECO:0007669"/>
    <property type="project" value="InterPro"/>
</dbReference>
<keyword evidence="2" id="KW-1185">Reference proteome</keyword>
<dbReference type="InterPro" id="IPR052927">
    <property type="entry name" value="DCC_oxidoreductase"/>
</dbReference>
<sequence length="129" mass="14978">MSKIILFDGVCNFCDQSVQFILKRDKQEQFNFASIQGDAGQELLKINHVPTDINSFILIDGHHTYFKSTAALKICKELKGAWKLLYGFIIVPRPIRDFLYGIIANHRYKWFGHKQSCTLPSPETRKRFL</sequence>
<dbReference type="eggNOG" id="COG3011">
    <property type="taxonomic scope" value="Bacteria"/>
</dbReference>
<protein>
    <recommendedName>
        <fullName evidence="3">DUF393 domain-containing protein</fullName>
    </recommendedName>
</protein>
<evidence type="ECO:0000313" key="1">
    <source>
        <dbReference type="EMBL" id="CDQ38156.1"/>
    </source>
</evidence>
<organism evidence="1 2">
    <name type="scientific">Virgibacillus massiliensis</name>
    <dbReference type="NCBI Taxonomy" id="1462526"/>
    <lineage>
        <taxon>Bacteria</taxon>
        <taxon>Bacillati</taxon>
        <taxon>Bacillota</taxon>
        <taxon>Bacilli</taxon>
        <taxon>Bacillales</taxon>
        <taxon>Bacillaceae</taxon>
        <taxon>Virgibacillus</taxon>
    </lineage>
</organism>
<dbReference type="Pfam" id="PF04134">
    <property type="entry name" value="DCC1-like"/>
    <property type="match status" value="1"/>
</dbReference>
<accession>A0A024Q891</accession>
<dbReference type="PANTHER" id="PTHR33639">
    <property type="entry name" value="THIOL-DISULFIDE OXIDOREDUCTASE DCC"/>
    <property type="match status" value="1"/>
</dbReference>
<dbReference type="Proteomes" id="UP000028875">
    <property type="component" value="Unassembled WGS sequence"/>
</dbReference>
<dbReference type="OrthoDB" id="9785438at2"/>
<name>A0A024Q891_9BACI</name>